<feature type="compositionally biased region" description="Acidic residues" evidence="1">
    <location>
        <begin position="157"/>
        <end position="166"/>
    </location>
</feature>
<evidence type="ECO:0000313" key="2">
    <source>
        <dbReference type="EMBL" id="KAK3334478.1"/>
    </source>
</evidence>
<reference evidence="2" key="2">
    <citation type="submission" date="2023-06" db="EMBL/GenBank/DDBJ databases">
        <authorList>
            <consortium name="Lawrence Berkeley National Laboratory"/>
            <person name="Haridas S."/>
            <person name="Hensen N."/>
            <person name="Bonometti L."/>
            <person name="Westerberg I."/>
            <person name="Brannstrom I.O."/>
            <person name="Guillou S."/>
            <person name="Cros-Aarteil S."/>
            <person name="Calhoun S."/>
            <person name="Kuo A."/>
            <person name="Mondo S."/>
            <person name="Pangilinan J."/>
            <person name="Riley R."/>
            <person name="Labutti K."/>
            <person name="Andreopoulos B."/>
            <person name="Lipzen A."/>
            <person name="Chen C."/>
            <person name="Yanf M."/>
            <person name="Daum C."/>
            <person name="Ng V."/>
            <person name="Clum A."/>
            <person name="Steindorff A."/>
            <person name="Ohm R."/>
            <person name="Martin F."/>
            <person name="Silar P."/>
            <person name="Natvig D."/>
            <person name="Lalanne C."/>
            <person name="Gautier V."/>
            <person name="Ament-Velasquez S.L."/>
            <person name="Kruys A."/>
            <person name="Hutchinson M.I."/>
            <person name="Powell A.J."/>
            <person name="Barry K."/>
            <person name="Miller A.N."/>
            <person name="Grigoriev I.V."/>
            <person name="Debuchy R."/>
            <person name="Gladieux P."/>
            <person name="Thoren M.H."/>
            <person name="Johannesson H."/>
        </authorList>
    </citation>
    <scope>NUCLEOTIDE SEQUENCE</scope>
    <source>
        <strain evidence="2">CBS 560.94</strain>
    </source>
</reference>
<reference evidence="2" key="1">
    <citation type="journal article" date="2023" name="Mol. Phylogenet. Evol.">
        <title>Genome-scale phylogeny and comparative genomics of the fungal order Sordariales.</title>
        <authorList>
            <person name="Hensen N."/>
            <person name="Bonometti L."/>
            <person name="Westerberg I."/>
            <person name="Brannstrom I.O."/>
            <person name="Guillou S."/>
            <person name="Cros-Aarteil S."/>
            <person name="Calhoun S."/>
            <person name="Haridas S."/>
            <person name="Kuo A."/>
            <person name="Mondo S."/>
            <person name="Pangilinan J."/>
            <person name="Riley R."/>
            <person name="LaButti K."/>
            <person name="Andreopoulos B."/>
            <person name="Lipzen A."/>
            <person name="Chen C."/>
            <person name="Yan M."/>
            <person name="Daum C."/>
            <person name="Ng V."/>
            <person name="Clum A."/>
            <person name="Steindorff A."/>
            <person name="Ohm R.A."/>
            <person name="Martin F."/>
            <person name="Silar P."/>
            <person name="Natvig D.O."/>
            <person name="Lalanne C."/>
            <person name="Gautier V."/>
            <person name="Ament-Velasquez S.L."/>
            <person name="Kruys A."/>
            <person name="Hutchinson M.I."/>
            <person name="Powell A.J."/>
            <person name="Barry K."/>
            <person name="Miller A.N."/>
            <person name="Grigoriev I.V."/>
            <person name="Debuchy R."/>
            <person name="Gladieux P."/>
            <person name="Hiltunen Thoren M."/>
            <person name="Johannesson H."/>
        </authorList>
    </citation>
    <scope>NUCLEOTIDE SEQUENCE</scope>
    <source>
        <strain evidence="2">CBS 560.94</strain>
    </source>
</reference>
<dbReference type="AlphaFoldDB" id="A0AAE0J019"/>
<dbReference type="EMBL" id="JAUEPP010000010">
    <property type="protein sequence ID" value="KAK3334478.1"/>
    <property type="molecule type" value="Genomic_DNA"/>
</dbReference>
<evidence type="ECO:0000313" key="3">
    <source>
        <dbReference type="Proteomes" id="UP001278500"/>
    </source>
</evidence>
<organism evidence="2 3">
    <name type="scientific">Neurospora tetraspora</name>
    <dbReference type="NCBI Taxonomy" id="94610"/>
    <lineage>
        <taxon>Eukaryota</taxon>
        <taxon>Fungi</taxon>
        <taxon>Dikarya</taxon>
        <taxon>Ascomycota</taxon>
        <taxon>Pezizomycotina</taxon>
        <taxon>Sordariomycetes</taxon>
        <taxon>Sordariomycetidae</taxon>
        <taxon>Sordariales</taxon>
        <taxon>Sordariaceae</taxon>
        <taxon>Neurospora</taxon>
    </lineage>
</organism>
<keyword evidence="3" id="KW-1185">Reference proteome</keyword>
<dbReference type="RefSeq" id="XP_062676644.1">
    <property type="nucleotide sequence ID" value="XM_062831351.1"/>
</dbReference>
<protein>
    <submittedName>
        <fullName evidence="2">Uncharacterized protein</fullName>
    </submittedName>
</protein>
<dbReference type="GeneID" id="87868505"/>
<evidence type="ECO:0000256" key="1">
    <source>
        <dbReference type="SAM" id="MobiDB-lite"/>
    </source>
</evidence>
<dbReference type="Proteomes" id="UP001278500">
    <property type="component" value="Unassembled WGS sequence"/>
</dbReference>
<feature type="region of interest" description="Disordered" evidence="1">
    <location>
        <begin position="145"/>
        <end position="166"/>
    </location>
</feature>
<sequence>MTTTPEELSPLWRKLPIELVQGVLAYFIDDLLSSTSSGIPILAGPVKSDEEGKSRAADLDRYANGLVRLWRKWRHDSLFKHQRKRIERHFRDVWLNAMTFYLHVEEEDVNQTHFCRYLPVVWCLFVWEGPADTAEYIYPTMPPDVSQSAGHDHDGGPDSDSEWATF</sequence>
<gene>
    <name evidence="2" type="ORF">B0H65DRAFT_74048</name>
</gene>
<proteinExistence type="predicted"/>
<name>A0AAE0J019_9PEZI</name>
<comment type="caution">
    <text evidence="2">The sequence shown here is derived from an EMBL/GenBank/DDBJ whole genome shotgun (WGS) entry which is preliminary data.</text>
</comment>
<accession>A0AAE0J019</accession>